<dbReference type="NCBIfam" id="TIGR04183">
    <property type="entry name" value="Por_Secre_tail"/>
    <property type="match status" value="1"/>
</dbReference>
<dbReference type="PROSITE" id="PS51688">
    <property type="entry name" value="ICA"/>
    <property type="match status" value="1"/>
</dbReference>
<evidence type="ECO:0000259" key="2">
    <source>
        <dbReference type="PROSITE" id="PS51688"/>
    </source>
</evidence>
<keyword evidence="4" id="KW-1185">Reference proteome</keyword>
<evidence type="ECO:0000313" key="4">
    <source>
        <dbReference type="Proteomes" id="UP000323632"/>
    </source>
</evidence>
<protein>
    <submittedName>
        <fullName evidence="3">T9SS type A sorting domain-containing protein</fullName>
    </submittedName>
</protein>
<keyword evidence="1" id="KW-0732">Signal</keyword>
<comment type="caution">
    <text evidence="3">The sequence shown here is derived from an EMBL/GenBank/DDBJ whole genome shotgun (WGS) entry which is preliminary data.</text>
</comment>
<dbReference type="RefSeq" id="WP_150033617.1">
    <property type="nucleotide sequence ID" value="NZ_VWSH01000004.1"/>
</dbReference>
<dbReference type="InterPro" id="IPR026444">
    <property type="entry name" value="Secre_tail"/>
</dbReference>
<feature type="chain" id="PRO_5024385656" evidence="1">
    <location>
        <begin position="35"/>
        <end position="486"/>
    </location>
</feature>
<feature type="signal peptide" evidence="1">
    <location>
        <begin position="1"/>
        <end position="34"/>
    </location>
</feature>
<organism evidence="3 4">
    <name type="scientific">Taibaiella lutea</name>
    <dbReference type="NCBI Taxonomy" id="2608001"/>
    <lineage>
        <taxon>Bacteria</taxon>
        <taxon>Pseudomonadati</taxon>
        <taxon>Bacteroidota</taxon>
        <taxon>Chitinophagia</taxon>
        <taxon>Chitinophagales</taxon>
        <taxon>Chitinophagaceae</taxon>
        <taxon>Taibaiella</taxon>
    </lineage>
</organism>
<reference evidence="3 4" key="1">
    <citation type="submission" date="2019-09" db="EMBL/GenBank/DDBJ databases">
        <title>Genome sequence and assembly of Taibaiella sp.</title>
        <authorList>
            <person name="Chhetri G."/>
        </authorList>
    </citation>
    <scope>NUCLEOTIDE SEQUENCE [LARGE SCALE GENOMIC DNA]</scope>
    <source>
        <strain evidence="3 4">KVB11</strain>
    </source>
</reference>
<evidence type="ECO:0000256" key="1">
    <source>
        <dbReference type="SAM" id="SignalP"/>
    </source>
</evidence>
<dbReference type="Pfam" id="PF13884">
    <property type="entry name" value="Peptidase_S74"/>
    <property type="match status" value="1"/>
</dbReference>
<dbReference type="Pfam" id="PF18962">
    <property type="entry name" value="Por_Secre_tail"/>
    <property type="match status" value="1"/>
</dbReference>
<evidence type="ECO:0000313" key="3">
    <source>
        <dbReference type="EMBL" id="KAA5532115.1"/>
    </source>
</evidence>
<feature type="domain" description="Peptidase S74" evidence="2">
    <location>
        <begin position="255"/>
        <end position="379"/>
    </location>
</feature>
<dbReference type="Proteomes" id="UP000323632">
    <property type="component" value="Unassembled WGS sequence"/>
</dbReference>
<proteinExistence type="predicted"/>
<dbReference type="InterPro" id="IPR030392">
    <property type="entry name" value="S74_ICA"/>
</dbReference>
<sequence length="486" mass="51428">MKAQTTFTKVLKTKNLQLAAGLVVAMTFSNHLNAQNNTSYSDNDFPIGGTNNCAIGVAAISSGFTTTGNTAVGSRTLTNTSGNDNVAIGNHALHNSSTGNNNAANGSNVLFKNTTGSSNVANGANAMYSNTVGTYNTATGAKALYANTVANRNSAFGWEALVAANGNHNAAFGFRALFKNTSGSENTGCGTGALGSNTTGAGNSSLGTWSDVGAGNLSNATAIGYTSLVNASNKVRIGNASVTVIEGQVAYSWPSDGRFKTNVKEEDVKGLEFIKKLRPVVYNFDTRKFTEFWTKNMPEDVRKEHLNQDFTASTNVRQSGFIAQEVESAAKEANYDFNGVHVPENENDNYSLAYAEFVVPLVKAVQEQQKIIEGLQQQINDMQKGQGSATGIGNSLSVTGASMDQNVPNPFSTETVISFNLPNQIGNAYMTVYDLSGRQIKTLPISKRGASSITITSDQLEAGMYIYSIVADGKIVDSKRMVVTGK</sequence>
<dbReference type="EMBL" id="VWSH01000004">
    <property type="protein sequence ID" value="KAA5532115.1"/>
    <property type="molecule type" value="Genomic_DNA"/>
</dbReference>
<accession>A0A5M6CF93</accession>
<gene>
    <name evidence="3" type="ORF">F0919_15040</name>
</gene>
<dbReference type="AlphaFoldDB" id="A0A5M6CF93"/>
<name>A0A5M6CF93_9BACT</name>